<dbReference type="AlphaFoldDB" id="A0A1R3H2X5"/>
<dbReference type="Proteomes" id="UP000187203">
    <property type="component" value="Unassembled WGS sequence"/>
</dbReference>
<name>A0A1R3H2X5_9ROSI</name>
<proteinExistence type="predicted"/>
<sequence>MELHHRIALFVLEHGQLYVSASASASSLASCKIAYPKLPTIDLPENLALDQIYGSYSEVRRDPAHSAINPNRGYAESTMAQVLNLNPLPLASSYSTRPQLHVFQSLNAARNLNVDRNWSSLLQSLKCNGRFTCLFSDNRRQYLIIAKGEVMLAVIFNPLLYALRGTRNGLTYLTTKLLGKRYADGPTEPYNMSTKEAYGLVSAKERILKKWGSE</sequence>
<reference evidence="2" key="1">
    <citation type="submission" date="2013-09" db="EMBL/GenBank/DDBJ databases">
        <title>Corchorus olitorius genome sequencing.</title>
        <authorList>
            <person name="Alam M."/>
            <person name="Haque M.S."/>
            <person name="Islam M.S."/>
            <person name="Emdad E.M."/>
            <person name="Islam M.M."/>
            <person name="Ahmed B."/>
            <person name="Halim A."/>
            <person name="Hossen Q.M.M."/>
            <person name="Hossain M.Z."/>
            <person name="Ahmed R."/>
            <person name="Khan M.M."/>
            <person name="Islam R."/>
            <person name="Rashid M.M."/>
            <person name="Khan S.A."/>
            <person name="Rahman M.S."/>
            <person name="Alam M."/>
            <person name="Yahiya A.S."/>
            <person name="Khan M.S."/>
            <person name="Azam M.S."/>
            <person name="Haque T."/>
            <person name="Lashkar M.Z.H."/>
            <person name="Akhand A.I."/>
            <person name="Morshed G."/>
            <person name="Roy S."/>
            <person name="Uddin K.S."/>
            <person name="Rabeya T."/>
            <person name="Hossain A.S."/>
            <person name="Chowdhury A."/>
            <person name="Snigdha A.R."/>
            <person name="Mortoza M.S."/>
            <person name="Matin S.A."/>
            <person name="Hoque S.M.E."/>
            <person name="Islam M.K."/>
            <person name="Roy D.K."/>
            <person name="Haider R."/>
            <person name="Moosa M.M."/>
            <person name="Elias S.M."/>
            <person name="Hasan A.M."/>
            <person name="Jahan S."/>
            <person name="Shafiuddin M."/>
            <person name="Mahmood N."/>
            <person name="Shommy N.S."/>
        </authorList>
    </citation>
    <scope>NUCLEOTIDE SEQUENCE [LARGE SCALE GENOMIC DNA]</scope>
    <source>
        <strain evidence="2">cv. O-4</strain>
    </source>
</reference>
<keyword evidence="2" id="KW-1185">Reference proteome</keyword>
<protein>
    <submittedName>
        <fullName evidence="1">Uncharacterized protein</fullName>
    </submittedName>
</protein>
<accession>A0A1R3H2X5</accession>
<dbReference type="EMBL" id="AWUE01020882">
    <property type="protein sequence ID" value="OMO64702.1"/>
    <property type="molecule type" value="Genomic_DNA"/>
</dbReference>
<evidence type="ECO:0000313" key="1">
    <source>
        <dbReference type="EMBL" id="OMO64702.1"/>
    </source>
</evidence>
<dbReference type="OrthoDB" id="2017354at2759"/>
<evidence type="ECO:0000313" key="2">
    <source>
        <dbReference type="Proteomes" id="UP000187203"/>
    </source>
</evidence>
<dbReference type="PROSITE" id="PS51257">
    <property type="entry name" value="PROKAR_LIPOPROTEIN"/>
    <property type="match status" value="1"/>
</dbReference>
<gene>
    <name evidence="1" type="ORF">COLO4_31887</name>
</gene>
<organism evidence="1 2">
    <name type="scientific">Corchorus olitorius</name>
    <dbReference type="NCBI Taxonomy" id="93759"/>
    <lineage>
        <taxon>Eukaryota</taxon>
        <taxon>Viridiplantae</taxon>
        <taxon>Streptophyta</taxon>
        <taxon>Embryophyta</taxon>
        <taxon>Tracheophyta</taxon>
        <taxon>Spermatophyta</taxon>
        <taxon>Magnoliopsida</taxon>
        <taxon>eudicotyledons</taxon>
        <taxon>Gunneridae</taxon>
        <taxon>Pentapetalae</taxon>
        <taxon>rosids</taxon>
        <taxon>malvids</taxon>
        <taxon>Malvales</taxon>
        <taxon>Malvaceae</taxon>
        <taxon>Grewioideae</taxon>
        <taxon>Apeibeae</taxon>
        <taxon>Corchorus</taxon>
    </lineage>
</organism>
<comment type="caution">
    <text evidence="1">The sequence shown here is derived from an EMBL/GenBank/DDBJ whole genome shotgun (WGS) entry which is preliminary data.</text>
</comment>
<dbReference type="PANTHER" id="PTHR36393:SF1">
    <property type="entry name" value="SULFATE ADENYLYLTRANSFERASE SUBUNIT"/>
    <property type="match status" value="1"/>
</dbReference>
<dbReference type="PANTHER" id="PTHR36393">
    <property type="entry name" value="SULFATE ADENYLYLTRANSFERASE SUBUNIT"/>
    <property type="match status" value="1"/>
</dbReference>